<sequence>MSKRISESGRKLAVPSSRRRQCSFLFRVVLRQLERVESGESLLDFGAVLTNLWFSNGIAVTQLCVQYNEVEAWSYPDEGAAEVELISDGVASGVVPWCRRCGSLLSSRTSGSDEVLLVMALSL</sequence>
<name>A0A8S9NHR8_BRACR</name>
<proteinExistence type="predicted"/>
<comment type="caution">
    <text evidence="1">The sequence shown here is derived from an EMBL/GenBank/DDBJ whole genome shotgun (WGS) entry which is preliminary data.</text>
</comment>
<organism evidence="1 2">
    <name type="scientific">Brassica cretica</name>
    <name type="common">Mustard</name>
    <dbReference type="NCBI Taxonomy" id="69181"/>
    <lineage>
        <taxon>Eukaryota</taxon>
        <taxon>Viridiplantae</taxon>
        <taxon>Streptophyta</taxon>
        <taxon>Embryophyta</taxon>
        <taxon>Tracheophyta</taxon>
        <taxon>Spermatophyta</taxon>
        <taxon>Magnoliopsida</taxon>
        <taxon>eudicotyledons</taxon>
        <taxon>Gunneridae</taxon>
        <taxon>Pentapetalae</taxon>
        <taxon>rosids</taxon>
        <taxon>malvids</taxon>
        <taxon>Brassicales</taxon>
        <taxon>Brassicaceae</taxon>
        <taxon>Brassiceae</taxon>
        <taxon>Brassica</taxon>
    </lineage>
</organism>
<dbReference type="Proteomes" id="UP000712600">
    <property type="component" value="Unassembled WGS sequence"/>
</dbReference>
<dbReference type="AlphaFoldDB" id="A0A8S9NHR8"/>
<evidence type="ECO:0000313" key="1">
    <source>
        <dbReference type="EMBL" id="KAF3501611.1"/>
    </source>
</evidence>
<evidence type="ECO:0000313" key="2">
    <source>
        <dbReference type="Proteomes" id="UP000712600"/>
    </source>
</evidence>
<protein>
    <submittedName>
        <fullName evidence="1">Uncharacterized protein</fullName>
    </submittedName>
</protein>
<dbReference type="EMBL" id="QGKX02001621">
    <property type="protein sequence ID" value="KAF3501611.1"/>
    <property type="molecule type" value="Genomic_DNA"/>
</dbReference>
<reference evidence="1" key="1">
    <citation type="submission" date="2019-12" db="EMBL/GenBank/DDBJ databases">
        <title>Genome sequencing and annotation of Brassica cretica.</title>
        <authorList>
            <person name="Studholme D.J."/>
            <person name="Sarris P."/>
        </authorList>
    </citation>
    <scope>NUCLEOTIDE SEQUENCE</scope>
    <source>
        <strain evidence="1">PFS-109/04</strain>
        <tissue evidence="1">Leaf</tissue>
    </source>
</reference>
<gene>
    <name evidence="1" type="ORF">F2Q69_00041358</name>
</gene>
<accession>A0A8S9NHR8</accession>